<dbReference type="Proteomes" id="UP000017837">
    <property type="component" value="Unassembled WGS sequence"/>
</dbReference>
<sequence>MRPEGIYIKAAIDPPNWFLNDRSDVRSSFYLEEVASEFDVQGLELDFTGVCWDADWRYVDDGWQAWNFKGTKWQKVSADMRRLYLKNAYRVLLTRARQGMVIFVPPGDDADPTRPKSFYDETWAFLQSCGLQALGV</sequence>
<proteinExistence type="predicted"/>
<feature type="domain" description="Schlafen group 3-like DNA/RNA helicase" evidence="1">
    <location>
        <begin position="16"/>
        <end position="105"/>
    </location>
</feature>
<evidence type="ECO:0000313" key="2">
    <source>
        <dbReference type="EMBL" id="ESQ80023.1"/>
    </source>
</evidence>
<keyword evidence="3" id="KW-1185">Reference proteome</keyword>
<evidence type="ECO:0000313" key="3">
    <source>
        <dbReference type="Proteomes" id="UP000017837"/>
    </source>
</evidence>
<gene>
    <name evidence="2" type="ORF">ABENE_22510</name>
</gene>
<accession>V4QLH5</accession>
<dbReference type="RefSeq" id="WP_018080345.1">
    <property type="nucleotide sequence ID" value="NZ_AQWM01000002.1"/>
</dbReference>
<dbReference type="EMBL" id="AWGB01000100">
    <property type="protein sequence ID" value="ESQ80023.1"/>
    <property type="molecule type" value="Genomic_DNA"/>
</dbReference>
<comment type="caution">
    <text evidence="2">The sequence shown here is derived from an EMBL/GenBank/DDBJ whole genome shotgun (WGS) entry which is preliminary data.</text>
</comment>
<organism evidence="2 3">
    <name type="scientific">Asticcacaulis benevestitus DSM 16100 = ATCC BAA-896</name>
    <dbReference type="NCBI Taxonomy" id="1121022"/>
    <lineage>
        <taxon>Bacteria</taxon>
        <taxon>Pseudomonadati</taxon>
        <taxon>Pseudomonadota</taxon>
        <taxon>Alphaproteobacteria</taxon>
        <taxon>Caulobacterales</taxon>
        <taxon>Caulobacteraceae</taxon>
        <taxon>Asticcacaulis</taxon>
    </lineage>
</organism>
<evidence type="ECO:0000259" key="1">
    <source>
        <dbReference type="Pfam" id="PF09848"/>
    </source>
</evidence>
<dbReference type="eggNOG" id="COG3410">
    <property type="taxonomic scope" value="Bacteria"/>
</dbReference>
<reference evidence="2 3" key="1">
    <citation type="journal article" date="2014" name="Nature">
        <title>Sequential evolution of bacterial morphology by co-option of a developmental regulator.</title>
        <authorList>
            <person name="Jiang C."/>
            <person name="Brown P.J."/>
            <person name="Ducret A."/>
            <person name="Brun Y.V."/>
        </authorList>
    </citation>
    <scope>NUCLEOTIDE SEQUENCE [LARGE SCALE GENOMIC DNA]</scope>
    <source>
        <strain evidence="2 3">DSM 16100</strain>
    </source>
</reference>
<name>V4QLH5_9CAUL</name>
<dbReference type="InterPro" id="IPR018647">
    <property type="entry name" value="SLFN_3-like_DNA/RNA_helicase"/>
</dbReference>
<dbReference type="STRING" id="1121022.GCA_000376105_00673"/>
<protein>
    <recommendedName>
        <fullName evidence="1">Schlafen group 3-like DNA/RNA helicase domain-containing protein</fullName>
    </recommendedName>
</protein>
<dbReference type="PATRIC" id="fig|1121022.4.peg.4610"/>
<dbReference type="AlphaFoldDB" id="V4QLH5"/>
<dbReference type="Pfam" id="PF09848">
    <property type="entry name" value="SLFN-g3_helicase"/>
    <property type="match status" value="1"/>
</dbReference>